<accession>A0AAD5C8A3</accession>
<reference evidence="2" key="1">
    <citation type="submission" date="2022-06" db="EMBL/GenBank/DDBJ databases">
        <title>Uncovering the hologenomic basis of an extraordinary plant invasion.</title>
        <authorList>
            <person name="Bieker V.C."/>
            <person name="Martin M.D."/>
            <person name="Gilbert T."/>
            <person name="Hodgins K."/>
            <person name="Battlay P."/>
            <person name="Petersen B."/>
            <person name="Wilson J."/>
        </authorList>
    </citation>
    <scope>NUCLEOTIDE SEQUENCE</scope>
    <source>
        <strain evidence="2">AA19_3_7</strain>
        <tissue evidence="2">Leaf</tissue>
    </source>
</reference>
<dbReference type="InterPro" id="IPR050164">
    <property type="entry name" value="Peptidase_C19"/>
</dbReference>
<gene>
    <name evidence="2" type="ORF">M8C21_016432</name>
</gene>
<dbReference type="EMBL" id="JAMZMK010009193">
    <property type="protein sequence ID" value="KAI7736785.1"/>
    <property type="molecule type" value="Genomic_DNA"/>
</dbReference>
<dbReference type="Proteomes" id="UP001206925">
    <property type="component" value="Unassembled WGS sequence"/>
</dbReference>
<dbReference type="InterPro" id="IPR001394">
    <property type="entry name" value="Peptidase_C19_UCH"/>
</dbReference>
<dbReference type="InterPro" id="IPR038765">
    <property type="entry name" value="Papain-like_cys_pep_sf"/>
</dbReference>
<dbReference type="PANTHER" id="PTHR24006">
    <property type="entry name" value="UBIQUITIN CARBOXYL-TERMINAL HYDROLASE"/>
    <property type="match status" value="1"/>
</dbReference>
<name>A0AAD5C8A3_AMBAR</name>
<dbReference type="SUPFAM" id="SSF54001">
    <property type="entry name" value="Cysteine proteinases"/>
    <property type="match status" value="1"/>
</dbReference>
<dbReference type="GO" id="GO:0005634">
    <property type="term" value="C:nucleus"/>
    <property type="evidence" value="ECO:0007669"/>
    <property type="project" value="TreeGrafter"/>
</dbReference>
<dbReference type="GO" id="GO:0031647">
    <property type="term" value="P:regulation of protein stability"/>
    <property type="evidence" value="ECO:0007669"/>
    <property type="project" value="TreeGrafter"/>
</dbReference>
<comment type="caution">
    <text evidence="2">The sequence shown here is derived from an EMBL/GenBank/DDBJ whole genome shotgun (WGS) entry which is preliminary data.</text>
</comment>
<dbReference type="GO" id="GO:0005829">
    <property type="term" value="C:cytosol"/>
    <property type="evidence" value="ECO:0007669"/>
    <property type="project" value="TreeGrafter"/>
</dbReference>
<evidence type="ECO:0000313" key="3">
    <source>
        <dbReference type="Proteomes" id="UP001206925"/>
    </source>
</evidence>
<dbReference type="PANTHER" id="PTHR24006:SF644">
    <property type="entry name" value="UBIQUITIN CARBOXYL-TERMINAL HYDROLASE 7"/>
    <property type="match status" value="1"/>
</dbReference>
<keyword evidence="3" id="KW-1185">Reference proteome</keyword>
<sequence>EAHGLQDAKKGVLFIDFPPVLQLQLKRFEYDFTRDMMVKINDRYEFPLELDLDRENGKYLSPDADKSVRNLYTLHRFKFDDERLPQTNPGYNNAPFKFTKYSNAYMLVYIRESDKDKIICDVDEKDIAEHLRIRLKKEQEEKENKRRYKAQAHLYTIIKVVARDTDLLEQIGKDTFFDLVDHDKVHSFRIQKQTPFNQFK</sequence>
<evidence type="ECO:0000313" key="2">
    <source>
        <dbReference type="EMBL" id="KAI7736785.1"/>
    </source>
</evidence>
<dbReference type="GO" id="GO:0016579">
    <property type="term" value="P:protein deubiquitination"/>
    <property type="evidence" value="ECO:0007669"/>
    <property type="project" value="InterPro"/>
</dbReference>
<proteinExistence type="predicted"/>
<organism evidence="2 3">
    <name type="scientific">Ambrosia artemisiifolia</name>
    <name type="common">Common ragweed</name>
    <dbReference type="NCBI Taxonomy" id="4212"/>
    <lineage>
        <taxon>Eukaryota</taxon>
        <taxon>Viridiplantae</taxon>
        <taxon>Streptophyta</taxon>
        <taxon>Embryophyta</taxon>
        <taxon>Tracheophyta</taxon>
        <taxon>Spermatophyta</taxon>
        <taxon>Magnoliopsida</taxon>
        <taxon>eudicotyledons</taxon>
        <taxon>Gunneridae</taxon>
        <taxon>Pentapetalae</taxon>
        <taxon>asterids</taxon>
        <taxon>campanulids</taxon>
        <taxon>Asterales</taxon>
        <taxon>Asteraceae</taxon>
        <taxon>Asteroideae</taxon>
        <taxon>Heliantheae alliance</taxon>
        <taxon>Heliantheae</taxon>
        <taxon>Ambrosia</taxon>
    </lineage>
</organism>
<feature type="non-terminal residue" evidence="2">
    <location>
        <position position="1"/>
    </location>
</feature>
<feature type="non-terminal residue" evidence="2">
    <location>
        <position position="200"/>
    </location>
</feature>
<evidence type="ECO:0000259" key="1">
    <source>
        <dbReference type="Pfam" id="PF00443"/>
    </source>
</evidence>
<dbReference type="GO" id="GO:0004843">
    <property type="term" value="F:cysteine-type deubiquitinase activity"/>
    <property type="evidence" value="ECO:0007669"/>
    <property type="project" value="InterPro"/>
</dbReference>
<dbReference type="Gene3D" id="3.90.70.10">
    <property type="entry name" value="Cysteine proteinases"/>
    <property type="match status" value="1"/>
</dbReference>
<dbReference type="AlphaFoldDB" id="A0AAD5C8A3"/>
<protein>
    <recommendedName>
        <fullName evidence="1">Peptidase C19 ubiquitin carboxyl-terminal hydrolase domain-containing protein</fullName>
    </recommendedName>
</protein>
<dbReference type="Pfam" id="PF00443">
    <property type="entry name" value="UCH"/>
    <property type="match status" value="1"/>
</dbReference>
<feature type="domain" description="Peptidase C19 ubiquitin carboxyl-terminal hydrolase" evidence="1">
    <location>
        <begin position="13"/>
        <end position="74"/>
    </location>
</feature>